<reference evidence="10" key="1">
    <citation type="submission" date="2023-10" db="EMBL/GenBank/DDBJ databases">
        <title>Genome assemblies of two species of porcelain crab, Petrolisthes cinctipes and Petrolisthes manimaculis (Anomura: Porcellanidae).</title>
        <authorList>
            <person name="Angst P."/>
        </authorList>
    </citation>
    <scope>NUCLEOTIDE SEQUENCE</scope>
    <source>
        <strain evidence="10">PB745_01</strain>
        <tissue evidence="10">Gill</tissue>
    </source>
</reference>
<dbReference type="SUPFAM" id="SSF53850">
    <property type="entry name" value="Periplasmic binding protein-like II"/>
    <property type="match status" value="1"/>
</dbReference>
<keyword evidence="8" id="KW-0325">Glycoprotein</keyword>
<evidence type="ECO:0000259" key="9">
    <source>
        <dbReference type="Pfam" id="PF00060"/>
    </source>
</evidence>
<name>A0AAE1GN88_PETCI</name>
<sequence>MQKGEEAFLLTWSILMNQSVSRLPSRERTSMKLVFGTWLFTSLILTIVYRSNLKAMIIIPKETRPFDTLEELIHFPIPQAVIKYTTLHEIIDVSDRCQAITLPMSQRGTPLVQIRDLPLSVMSGPGAEANSTVGRLKEKLYLLSSARQSHIIADIFRGKYVAMGPMSTMMGIIHGHYSKTGSCGLYMMSRGFLGPNSLCFAFPKGSHLKPDVDKVIQRLRAGGIIQHLMNGVLSNASHCTKATVYTASSLTTRNLKIYNFYGVFSLFCAALKTYRTPKTTNRHTRLALLKLHLPPLLYFPNLNSPPFLPGMYTFLHLRLSFLMKEAPHLSPTLFLAPST</sequence>
<dbReference type="InterPro" id="IPR052192">
    <property type="entry name" value="Insect_Ionotropic_Sensory_Rcpt"/>
</dbReference>
<comment type="caution">
    <text evidence="10">The sequence shown here is derived from an EMBL/GenBank/DDBJ whole genome shotgun (WGS) entry which is preliminary data.</text>
</comment>
<comment type="similarity">
    <text evidence="2">Belongs to the glutamate-gated ion channel (TC 1.A.10.1) family.</text>
</comment>
<gene>
    <name evidence="10" type="ORF">Pcinc_001243</name>
</gene>
<dbReference type="GO" id="GO:0015276">
    <property type="term" value="F:ligand-gated monoatomic ion channel activity"/>
    <property type="evidence" value="ECO:0007669"/>
    <property type="project" value="InterPro"/>
</dbReference>
<dbReference type="Pfam" id="PF00060">
    <property type="entry name" value="Lig_chan"/>
    <property type="match status" value="1"/>
</dbReference>
<keyword evidence="11" id="KW-1185">Reference proteome</keyword>
<dbReference type="InterPro" id="IPR001320">
    <property type="entry name" value="Iontro_rcpt_C"/>
</dbReference>
<evidence type="ECO:0000256" key="2">
    <source>
        <dbReference type="ARBA" id="ARBA00008685"/>
    </source>
</evidence>
<evidence type="ECO:0000256" key="6">
    <source>
        <dbReference type="ARBA" id="ARBA00023136"/>
    </source>
</evidence>
<keyword evidence="4" id="KW-0812">Transmembrane</keyword>
<keyword evidence="7" id="KW-0675">Receptor</keyword>
<dbReference type="PANTHER" id="PTHR42643:SF24">
    <property type="entry name" value="IONOTROPIC RECEPTOR 60A"/>
    <property type="match status" value="1"/>
</dbReference>
<dbReference type="AlphaFoldDB" id="A0AAE1GN88"/>
<keyword evidence="6" id="KW-0472">Membrane</keyword>
<keyword evidence="3" id="KW-1003">Cell membrane</keyword>
<evidence type="ECO:0000313" key="11">
    <source>
        <dbReference type="Proteomes" id="UP001286313"/>
    </source>
</evidence>
<proteinExistence type="inferred from homology"/>
<evidence type="ECO:0000256" key="5">
    <source>
        <dbReference type="ARBA" id="ARBA00022989"/>
    </source>
</evidence>
<keyword evidence="5" id="KW-1133">Transmembrane helix</keyword>
<organism evidence="10 11">
    <name type="scientific">Petrolisthes cinctipes</name>
    <name type="common">Flat porcelain crab</name>
    <dbReference type="NCBI Taxonomy" id="88211"/>
    <lineage>
        <taxon>Eukaryota</taxon>
        <taxon>Metazoa</taxon>
        <taxon>Ecdysozoa</taxon>
        <taxon>Arthropoda</taxon>
        <taxon>Crustacea</taxon>
        <taxon>Multicrustacea</taxon>
        <taxon>Malacostraca</taxon>
        <taxon>Eumalacostraca</taxon>
        <taxon>Eucarida</taxon>
        <taxon>Decapoda</taxon>
        <taxon>Pleocyemata</taxon>
        <taxon>Anomura</taxon>
        <taxon>Galatheoidea</taxon>
        <taxon>Porcellanidae</taxon>
        <taxon>Petrolisthes</taxon>
    </lineage>
</organism>
<feature type="domain" description="Ionotropic glutamate receptor C-terminal" evidence="9">
    <location>
        <begin position="6"/>
        <end position="270"/>
    </location>
</feature>
<evidence type="ECO:0000313" key="10">
    <source>
        <dbReference type="EMBL" id="KAK3895010.1"/>
    </source>
</evidence>
<dbReference type="Proteomes" id="UP001286313">
    <property type="component" value="Unassembled WGS sequence"/>
</dbReference>
<evidence type="ECO:0000256" key="7">
    <source>
        <dbReference type="ARBA" id="ARBA00023170"/>
    </source>
</evidence>
<dbReference type="EMBL" id="JAWQEG010000072">
    <property type="protein sequence ID" value="KAK3895010.1"/>
    <property type="molecule type" value="Genomic_DNA"/>
</dbReference>
<protein>
    <recommendedName>
        <fullName evidence="9">Ionotropic glutamate receptor C-terminal domain-containing protein</fullName>
    </recommendedName>
</protein>
<dbReference type="PANTHER" id="PTHR42643">
    <property type="entry name" value="IONOTROPIC RECEPTOR 20A-RELATED"/>
    <property type="match status" value="1"/>
</dbReference>
<dbReference type="Gene3D" id="1.10.287.70">
    <property type="match status" value="1"/>
</dbReference>
<evidence type="ECO:0000256" key="1">
    <source>
        <dbReference type="ARBA" id="ARBA00004651"/>
    </source>
</evidence>
<dbReference type="GO" id="GO:0050906">
    <property type="term" value="P:detection of stimulus involved in sensory perception"/>
    <property type="evidence" value="ECO:0007669"/>
    <property type="project" value="UniProtKB-ARBA"/>
</dbReference>
<evidence type="ECO:0000256" key="4">
    <source>
        <dbReference type="ARBA" id="ARBA00022692"/>
    </source>
</evidence>
<comment type="subcellular location">
    <subcellularLocation>
        <location evidence="1">Cell membrane</location>
        <topology evidence="1">Multi-pass membrane protein</topology>
    </subcellularLocation>
</comment>
<accession>A0AAE1GN88</accession>
<dbReference type="GO" id="GO:0005886">
    <property type="term" value="C:plasma membrane"/>
    <property type="evidence" value="ECO:0007669"/>
    <property type="project" value="UniProtKB-SubCell"/>
</dbReference>
<evidence type="ECO:0000256" key="3">
    <source>
        <dbReference type="ARBA" id="ARBA00022475"/>
    </source>
</evidence>
<evidence type="ECO:0000256" key="8">
    <source>
        <dbReference type="ARBA" id="ARBA00023180"/>
    </source>
</evidence>